<dbReference type="AlphaFoldDB" id="A0A821YI34"/>
<organism evidence="1 2">
    <name type="scientific">Rotaria socialis</name>
    <dbReference type="NCBI Taxonomy" id="392032"/>
    <lineage>
        <taxon>Eukaryota</taxon>
        <taxon>Metazoa</taxon>
        <taxon>Spiralia</taxon>
        <taxon>Gnathifera</taxon>
        <taxon>Rotifera</taxon>
        <taxon>Eurotatoria</taxon>
        <taxon>Bdelloidea</taxon>
        <taxon>Philodinida</taxon>
        <taxon>Philodinidae</taxon>
        <taxon>Rotaria</taxon>
    </lineage>
</organism>
<protein>
    <submittedName>
        <fullName evidence="1">Uncharacterized protein</fullName>
    </submittedName>
</protein>
<evidence type="ECO:0000313" key="1">
    <source>
        <dbReference type="EMBL" id="CAF4958959.1"/>
    </source>
</evidence>
<dbReference type="EMBL" id="CAJOBS010016182">
    <property type="protein sequence ID" value="CAF4958959.1"/>
    <property type="molecule type" value="Genomic_DNA"/>
</dbReference>
<name>A0A821YI34_9BILA</name>
<comment type="caution">
    <text evidence="1">The sequence shown here is derived from an EMBL/GenBank/DDBJ whole genome shotgun (WGS) entry which is preliminary data.</text>
</comment>
<accession>A0A821YI34</accession>
<gene>
    <name evidence="1" type="ORF">TOA249_LOCUS34169</name>
</gene>
<evidence type="ECO:0000313" key="2">
    <source>
        <dbReference type="Proteomes" id="UP000663838"/>
    </source>
</evidence>
<sequence>MANKLLDLKIATPGPSEEVNIAGSGGKNLKMTM</sequence>
<reference evidence="1" key="1">
    <citation type="submission" date="2021-02" db="EMBL/GenBank/DDBJ databases">
        <authorList>
            <person name="Nowell W R."/>
        </authorList>
    </citation>
    <scope>NUCLEOTIDE SEQUENCE</scope>
</reference>
<dbReference type="Proteomes" id="UP000663838">
    <property type="component" value="Unassembled WGS sequence"/>
</dbReference>
<feature type="non-terminal residue" evidence="1">
    <location>
        <position position="33"/>
    </location>
</feature>
<proteinExistence type="predicted"/>